<dbReference type="InterPro" id="IPR019642">
    <property type="entry name" value="DUF2507"/>
</dbReference>
<dbReference type="SUPFAM" id="SSF111126">
    <property type="entry name" value="Ligand-binding domain in the NO signalling and Golgi transport"/>
    <property type="match status" value="1"/>
</dbReference>
<sequence length="150" mass="17291">MKEKPFDLKLKDLEDMTTPAFGYELIRNELISDMLGKQSNQMLYWAGKSLARKYPLSSIEEVQSFFTLAGWGNLSLTTQKKNEVEFELTSPLISKRFQIEKDLTYKLEAGFLAEQIQQMNGSITETYEKMKSRAKKVTFTVKSDVKDPID</sequence>
<evidence type="ECO:0000313" key="1">
    <source>
        <dbReference type="EMBL" id="WLR44127.1"/>
    </source>
</evidence>
<dbReference type="InterPro" id="IPR024096">
    <property type="entry name" value="NO_sig/Golgi_transp_ligand-bd"/>
</dbReference>
<keyword evidence="2" id="KW-1185">Reference proteome</keyword>
<reference evidence="1 2" key="1">
    <citation type="submission" date="2023-06" db="EMBL/GenBank/DDBJ databases">
        <title>Five Gram-positive bacteria isolated from mangrove sediments in Shenzhen, Guangdong, China.</title>
        <authorList>
            <person name="Yu S."/>
            <person name="Zheng W."/>
            <person name="Huang Y."/>
        </authorList>
    </citation>
    <scope>NUCLEOTIDE SEQUENCE [LARGE SCALE GENOMIC DNA]</scope>
    <source>
        <strain evidence="1 2">SaN35-3</strain>
    </source>
</reference>
<accession>A0ABY9JXM1</accession>
<dbReference type="Pfam" id="PF10702">
    <property type="entry name" value="DUF2507"/>
    <property type="match status" value="1"/>
</dbReference>
<evidence type="ECO:0000313" key="2">
    <source>
        <dbReference type="Proteomes" id="UP001197974"/>
    </source>
</evidence>
<dbReference type="Proteomes" id="UP001197974">
    <property type="component" value="Chromosome"/>
</dbReference>
<organism evidence="1 2">
    <name type="scientific">Bacillus carboniphilus</name>
    <dbReference type="NCBI Taxonomy" id="86663"/>
    <lineage>
        <taxon>Bacteria</taxon>
        <taxon>Bacillati</taxon>
        <taxon>Bacillota</taxon>
        <taxon>Bacilli</taxon>
        <taxon>Bacillales</taxon>
        <taxon>Bacillaceae</taxon>
        <taxon>Bacillus</taxon>
    </lineage>
</organism>
<name>A0ABY9JXM1_9BACI</name>
<protein>
    <submittedName>
        <fullName evidence="1">YslB family protein</fullName>
    </submittedName>
</protein>
<dbReference type="EMBL" id="CP129013">
    <property type="protein sequence ID" value="WLR44127.1"/>
    <property type="molecule type" value="Genomic_DNA"/>
</dbReference>
<dbReference type="Gene3D" id="3.30.1380.20">
    <property type="entry name" value="Trafficking protein particle complex subunit 3"/>
    <property type="match status" value="1"/>
</dbReference>
<proteinExistence type="predicted"/>
<gene>
    <name evidence="1" type="ORF">LC087_08590</name>
</gene>